<keyword evidence="2" id="KW-1133">Transmembrane helix</keyword>
<protein>
    <submittedName>
        <fullName evidence="4">tRNA-dihydrouridine synthase</fullName>
    </submittedName>
</protein>
<proteinExistence type="predicted"/>
<dbReference type="NCBIfam" id="TIGR03769">
    <property type="entry name" value="P_ac_wall_RPT"/>
    <property type="match status" value="1"/>
</dbReference>
<reference evidence="4 5" key="1">
    <citation type="submission" date="2020-03" db="EMBL/GenBank/DDBJ databases">
        <title>Two novel Motilibacter sp.</title>
        <authorList>
            <person name="Liu S."/>
        </authorList>
    </citation>
    <scope>NUCLEOTIDE SEQUENCE [LARGE SCALE GENOMIC DNA]</scope>
    <source>
        <strain evidence="4 5">E257</strain>
    </source>
</reference>
<dbReference type="RefSeq" id="WP_166282662.1">
    <property type="nucleotide sequence ID" value="NZ_JAANNP010000010.1"/>
</dbReference>
<comment type="caution">
    <text evidence="4">The sequence shown here is derived from an EMBL/GenBank/DDBJ whole genome shotgun (WGS) entry which is preliminary data.</text>
</comment>
<name>A0ABX0GV03_9ACTN</name>
<dbReference type="Proteomes" id="UP000800981">
    <property type="component" value="Unassembled WGS sequence"/>
</dbReference>
<feature type="transmembrane region" description="Helical" evidence="2">
    <location>
        <begin position="291"/>
        <end position="313"/>
    </location>
</feature>
<sequence length="338" mass="35449">MTSTPTACARRAYAAAIVLLIALVAMALPAGAWAVDGDDPGLEQTIPQSQDIVHGEHVLDAGHVDVGPRFDDDGTWRLMIHDDARRADPDARSVWRFPDETVFHVVDEAKLTVPDDPAYAFLGAQPGSDVWVVPQTQNQDVVWMGWNTQDPDVMKRIDRGVTLTLDGVQGPGTATVYLQSGTFDEPQTLWTSTTAEPQPFWVDVNTHTHANWVFTEPGVYLVQVTVSADLLDGTTASGTTVLRFAVGTGTSPDTALAASWQGEAPPAAGGASPQAESATAADDEAGGSATAYLVAGVLLVAVLLLAVAALVVVRGSRAKRGVFDARLGSGTGRDAGPA</sequence>
<organism evidence="4 5">
    <name type="scientific">Motilibacter deserti</name>
    <dbReference type="NCBI Taxonomy" id="2714956"/>
    <lineage>
        <taxon>Bacteria</taxon>
        <taxon>Bacillati</taxon>
        <taxon>Actinomycetota</taxon>
        <taxon>Actinomycetes</taxon>
        <taxon>Motilibacterales</taxon>
        <taxon>Motilibacteraceae</taxon>
        <taxon>Motilibacter</taxon>
    </lineage>
</organism>
<keyword evidence="5" id="KW-1185">Reference proteome</keyword>
<evidence type="ECO:0000256" key="1">
    <source>
        <dbReference type="SAM" id="MobiDB-lite"/>
    </source>
</evidence>
<dbReference type="InterPro" id="IPR022435">
    <property type="entry name" value="Surface-anchored_actinobac"/>
</dbReference>
<keyword evidence="3" id="KW-0732">Signal</keyword>
<gene>
    <name evidence="4" type="ORF">G9H71_13290</name>
</gene>
<keyword evidence="2" id="KW-0472">Membrane</keyword>
<feature type="chain" id="PRO_5047268387" evidence="3">
    <location>
        <begin position="35"/>
        <end position="338"/>
    </location>
</feature>
<evidence type="ECO:0000256" key="2">
    <source>
        <dbReference type="SAM" id="Phobius"/>
    </source>
</evidence>
<feature type="compositionally biased region" description="Low complexity" evidence="1">
    <location>
        <begin position="262"/>
        <end position="278"/>
    </location>
</feature>
<accession>A0ABX0GV03</accession>
<keyword evidence="2" id="KW-0812">Transmembrane</keyword>
<evidence type="ECO:0000256" key="3">
    <source>
        <dbReference type="SAM" id="SignalP"/>
    </source>
</evidence>
<evidence type="ECO:0000313" key="5">
    <source>
        <dbReference type="Proteomes" id="UP000800981"/>
    </source>
</evidence>
<dbReference type="EMBL" id="JAANNP010000010">
    <property type="protein sequence ID" value="NHC14757.1"/>
    <property type="molecule type" value="Genomic_DNA"/>
</dbReference>
<dbReference type="NCBIfam" id="NF038134">
    <property type="entry name" value="choice_anch_M"/>
    <property type="match status" value="1"/>
</dbReference>
<feature type="region of interest" description="Disordered" evidence="1">
    <location>
        <begin position="262"/>
        <end position="282"/>
    </location>
</feature>
<feature type="signal peptide" evidence="3">
    <location>
        <begin position="1"/>
        <end position="34"/>
    </location>
</feature>
<evidence type="ECO:0000313" key="4">
    <source>
        <dbReference type="EMBL" id="NHC14757.1"/>
    </source>
</evidence>